<protein>
    <recommendedName>
        <fullName evidence="1">Glycosyl transferase family 25 domain-containing protein</fullName>
    </recommendedName>
</protein>
<evidence type="ECO:0000313" key="2">
    <source>
        <dbReference type="EMBL" id="EKS27688.1"/>
    </source>
</evidence>
<proteinExistence type="predicted"/>
<dbReference type="Pfam" id="PF01755">
    <property type="entry name" value="Glyco_transf_25"/>
    <property type="match status" value="1"/>
</dbReference>
<organism evidence="2 3">
    <name type="scientific">Afipia felis ATCC 53690</name>
    <dbReference type="NCBI Taxonomy" id="883080"/>
    <lineage>
        <taxon>Bacteria</taxon>
        <taxon>Pseudomonadati</taxon>
        <taxon>Pseudomonadota</taxon>
        <taxon>Alphaproteobacteria</taxon>
        <taxon>Hyphomicrobiales</taxon>
        <taxon>Nitrobacteraceae</taxon>
        <taxon>Afipia</taxon>
    </lineage>
</organism>
<evidence type="ECO:0000313" key="3">
    <source>
        <dbReference type="Proteomes" id="UP000001342"/>
    </source>
</evidence>
<gene>
    <name evidence="2" type="ORF">HMPREF9697_00216</name>
</gene>
<dbReference type="InterPro" id="IPR002654">
    <property type="entry name" value="Glyco_trans_25"/>
</dbReference>
<sequence>MATSCGFDSRRPHQMPVAAIPDHMSITAYLINLDRSPDRLVRMQARFDEIGADFVRIPAVDGKTLNDAARKAACVPHKAWLPLTASEIGCFLSHRACWQQIADGPAPYGCVFEDDMLLAPRLRDFLADRSWIPADAEIVKIEEGHNRVWLDMPLCDVTAGFRLGRLRSTHYRAGAYIVSRDAARRLLAMTERFGLPVDLFLFDAAVGEPSRFVIYQLLPALAEQEKGAALEVKGGGGTIVRSGFRREDEFARQRRRYADELRKLWHRLRGRQRMAVGFDGSES</sequence>
<evidence type="ECO:0000259" key="1">
    <source>
        <dbReference type="Pfam" id="PF01755"/>
    </source>
</evidence>
<keyword evidence="3" id="KW-1185">Reference proteome</keyword>
<comment type="caution">
    <text evidence="2">The sequence shown here is derived from an EMBL/GenBank/DDBJ whole genome shotgun (WGS) entry which is preliminary data.</text>
</comment>
<feature type="domain" description="Glycosyl transferase family 25" evidence="1">
    <location>
        <begin position="27"/>
        <end position="200"/>
    </location>
</feature>
<name>A0ABN0I4I3_AFIFE</name>
<dbReference type="Proteomes" id="UP000001342">
    <property type="component" value="Unassembled WGS sequence"/>
</dbReference>
<dbReference type="EMBL" id="AGWZ01000001">
    <property type="protein sequence ID" value="EKS27688.1"/>
    <property type="molecule type" value="Genomic_DNA"/>
</dbReference>
<dbReference type="CDD" id="cd06532">
    <property type="entry name" value="Glyco_transf_25"/>
    <property type="match status" value="1"/>
</dbReference>
<accession>A0ABN0I4I3</accession>
<reference evidence="2 3" key="1">
    <citation type="submission" date="2012-04" db="EMBL/GenBank/DDBJ databases">
        <title>The Genome Sequence of Afipia felis ATCC 53690.</title>
        <authorList>
            <consortium name="The Broad Institute Genome Sequencing Platform"/>
            <person name="Earl A."/>
            <person name="Ward D."/>
            <person name="Feldgarden M."/>
            <person name="Gevers D."/>
            <person name="Huys G."/>
            <person name="Walker B."/>
            <person name="Young S.K."/>
            <person name="Zeng Q."/>
            <person name="Gargeya S."/>
            <person name="Fitzgerald M."/>
            <person name="Haas B."/>
            <person name="Abouelleil A."/>
            <person name="Alvarado L."/>
            <person name="Arachchi H.M."/>
            <person name="Berlin A."/>
            <person name="Chapman S.B."/>
            <person name="Goldberg J."/>
            <person name="Griggs A."/>
            <person name="Gujja S."/>
            <person name="Hansen M."/>
            <person name="Howarth C."/>
            <person name="Imamovic A."/>
            <person name="Larimer J."/>
            <person name="McCowen C."/>
            <person name="Montmayeur A."/>
            <person name="Murphy C."/>
            <person name="Neiman D."/>
            <person name="Pearson M."/>
            <person name="Priest M."/>
            <person name="Roberts A."/>
            <person name="Saif S."/>
            <person name="Shea T."/>
            <person name="Sisk P."/>
            <person name="Sykes S."/>
            <person name="Wortman J."/>
            <person name="Nusbaum C."/>
            <person name="Birren B."/>
        </authorList>
    </citation>
    <scope>NUCLEOTIDE SEQUENCE [LARGE SCALE GENOMIC DNA]</scope>
    <source>
        <strain evidence="2 3">ATCC 53690</strain>
    </source>
</reference>